<accession>A0AAF3F105</accession>
<sequence>MRENAEPRRRRDSGSSSSSERESRRRARQSSTVTLRRGYSPFLFKKDQQQDAHHHNHLWFLALIGCLLLPSPLGEKGSTTGVSLKYTPPSPEEMFFSPDYSDEHFFDAFKTTRPLGIRWRGDAEYLAQRNRRREVTLMPVLVQQPPNIQHHRQHLPSTSRSDSEPSLEEIELIDVLWRSDLSGISEKGTVLEQQEETDLAALTHKSITGVSLIFC</sequence>
<organism evidence="2 3">
    <name type="scientific">Mesorhabditis belari</name>
    <dbReference type="NCBI Taxonomy" id="2138241"/>
    <lineage>
        <taxon>Eukaryota</taxon>
        <taxon>Metazoa</taxon>
        <taxon>Ecdysozoa</taxon>
        <taxon>Nematoda</taxon>
        <taxon>Chromadorea</taxon>
        <taxon>Rhabditida</taxon>
        <taxon>Rhabditina</taxon>
        <taxon>Rhabditomorpha</taxon>
        <taxon>Rhabditoidea</taxon>
        <taxon>Rhabditidae</taxon>
        <taxon>Mesorhabditinae</taxon>
        <taxon>Mesorhabditis</taxon>
    </lineage>
</organism>
<evidence type="ECO:0000256" key="1">
    <source>
        <dbReference type="SAM" id="MobiDB-lite"/>
    </source>
</evidence>
<name>A0AAF3F105_9BILA</name>
<dbReference type="AlphaFoldDB" id="A0AAF3F105"/>
<keyword evidence="2" id="KW-1185">Reference proteome</keyword>
<evidence type="ECO:0000313" key="3">
    <source>
        <dbReference type="WBParaSite" id="MBELARI_LOCUS19407"/>
    </source>
</evidence>
<proteinExistence type="predicted"/>
<dbReference type="Proteomes" id="UP000887575">
    <property type="component" value="Unassembled WGS sequence"/>
</dbReference>
<feature type="region of interest" description="Disordered" evidence="1">
    <location>
        <begin position="146"/>
        <end position="166"/>
    </location>
</feature>
<protein>
    <submittedName>
        <fullName evidence="3">Uncharacterized protein</fullName>
    </submittedName>
</protein>
<feature type="region of interest" description="Disordered" evidence="1">
    <location>
        <begin position="1"/>
        <end position="33"/>
    </location>
</feature>
<reference evidence="3" key="1">
    <citation type="submission" date="2024-02" db="UniProtKB">
        <authorList>
            <consortium name="WormBaseParasite"/>
        </authorList>
    </citation>
    <scope>IDENTIFICATION</scope>
</reference>
<dbReference type="WBParaSite" id="MBELARI_LOCUS19407">
    <property type="protein sequence ID" value="MBELARI_LOCUS19407"/>
    <property type="gene ID" value="MBELARI_LOCUS19407"/>
</dbReference>
<feature type="compositionally biased region" description="Basic and acidic residues" evidence="1">
    <location>
        <begin position="1"/>
        <end position="23"/>
    </location>
</feature>
<evidence type="ECO:0000313" key="2">
    <source>
        <dbReference type="Proteomes" id="UP000887575"/>
    </source>
</evidence>